<dbReference type="Gene3D" id="1.25.10.10">
    <property type="entry name" value="Leucine-rich Repeat Variant"/>
    <property type="match status" value="1"/>
</dbReference>
<dbReference type="EMBL" id="SRMA01027339">
    <property type="protein sequence ID" value="TRY54831.1"/>
    <property type="molecule type" value="Genomic_DNA"/>
</dbReference>
<comment type="caution">
    <text evidence="7">The sequence shown here is derived from an EMBL/GenBank/DDBJ whole genome shotgun (WGS) entry which is preliminary data.</text>
</comment>
<evidence type="ECO:0000256" key="4">
    <source>
        <dbReference type="ARBA" id="ARBA00022737"/>
    </source>
</evidence>
<dbReference type="Pfam" id="PF05918">
    <property type="entry name" value="API5"/>
    <property type="match status" value="1"/>
</dbReference>
<dbReference type="AlphaFoldDB" id="A0A553MNS8"/>
<dbReference type="InterPro" id="IPR016024">
    <property type="entry name" value="ARM-type_fold"/>
</dbReference>
<keyword evidence="8" id="KW-1185">Reference proteome</keyword>
<evidence type="ECO:0000313" key="8">
    <source>
        <dbReference type="Proteomes" id="UP000316079"/>
    </source>
</evidence>
<dbReference type="GO" id="GO:0003723">
    <property type="term" value="F:RNA binding"/>
    <property type="evidence" value="ECO:0007669"/>
    <property type="project" value="TreeGrafter"/>
</dbReference>
<keyword evidence="5" id="KW-0539">Nucleus</keyword>
<dbReference type="GO" id="GO:0005634">
    <property type="term" value="C:nucleus"/>
    <property type="evidence" value="ECO:0007669"/>
    <property type="project" value="UniProtKB-SubCell"/>
</dbReference>
<dbReference type="FunFam" id="1.25.10.10:FF:000092">
    <property type="entry name" value="apoptosis inhibitor 5 isoform X2"/>
    <property type="match status" value="1"/>
</dbReference>
<proteinExistence type="inferred from homology"/>
<sequence>MAATVEELYRNYGILADAKEELSKHKDAYQVILDGVKGGAKEKRLAAQFIPKFFSSFPELADAAINAQLDLCEDEDVSIRRQAIKELPRFAAGENLPRVADILTQLLQTDDSAEFNQVNTALISIFKLDAKGTLGGLFSQILQGEDIVRERAIKFLSTKLKMMPEDIMTKENMQTVSGRQQLVELVVEQAFLEQALNPADADSVDRLLQCTRQAVPLFSKNVHSTRFVTYFCEFVLPNLSLLTSPVAELDIQLEVLKLLAEMSPYCGDMDKLEVNLNMLFEKLLEFMPLPPEEENGENTASDEPKLQFSYVECLLFGFHQLGKKLPDFLIDKVSAEKLKDFKIRLQFFARGLQVYIRQLRVALQGKTGDALKTDENKIKVVALKITNNINVLIKDLFHNPPSYKSTVTLSWKPVQKSEAAAVGSGFLERTSGRPPQQRNFPRIFRGETLGKSTILPAANTAPPLETSLTSNAEASGAAEGEDLEEEATGAEAAFIEWTVNTFVAEHPCYHNICVRTSLISCISQTSLIIILITECVCKPLRGGLPRRTAKCIAFLLGFLSLTFVR</sequence>
<keyword evidence="4" id="KW-0677">Repeat</keyword>
<comment type="subcellular location">
    <subcellularLocation>
        <location evidence="1">Nucleus</location>
    </subcellularLocation>
</comment>
<feature type="region of interest" description="Disordered" evidence="6">
    <location>
        <begin position="459"/>
        <end position="480"/>
    </location>
</feature>
<dbReference type="PANTHER" id="PTHR12758:SF19">
    <property type="entry name" value="APOPTOSIS INHIBITOR 5"/>
    <property type="match status" value="1"/>
</dbReference>
<evidence type="ECO:0000256" key="1">
    <source>
        <dbReference type="ARBA" id="ARBA00004123"/>
    </source>
</evidence>
<dbReference type="InterPro" id="IPR011989">
    <property type="entry name" value="ARM-like"/>
</dbReference>
<evidence type="ECO:0000256" key="3">
    <source>
        <dbReference type="ARBA" id="ARBA00022703"/>
    </source>
</evidence>
<dbReference type="PANTHER" id="PTHR12758">
    <property type="entry name" value="APOPTOSIS INHIBITOR 5-RELATED"/>
    <property type="match status" value="1"/>
</dbReference>
<reference evidence="7 8" key="1">
    <citation type="journal article" date="2019" name="Sci. Data">
        <title>Hybrid genome assembly and annotation of Danionella translucida.</title>
        <authorList>
            <person name="Kadobianskyi M."/>
            <person name="Schulze L."/>
            <person name="Schuelke M."/>
            <person name="Judkewitz B."/>
        </authorList>
    </citation>
    <scope>NUCLEOTIDE SEQUENCE [LARGE SCALE GENOMIC DNA]</scope>
    <source>
        <strain evidence="7 8">Bolton</strain>
    </source>
</reference>
<accession>A0A553MNS8</accession>
<evidence type="ECO:0000256" key="6">
    <source>
        <dbReference type="SAM" id="MobiDB-lite"/>
    </source>
</evidence>
<dbReference type="STRING" id="623744.A0A553MNS8"/>
<dbReference type="GO" id="GO:0043066">
    <property type="term" value="P:negative regulation of apoptotic process"/>
    <property type="evidence" value="ECO:0007669"/>
    <property type="project" value="TreeGrafter"/>
</dbReference>
<evidence type="ECO:0000256" key="2">
    <source>
        <dbReference type="ARBA" id="ARBA00009515"/>
    </source>
</evidence>
<keyword evidence="3" id="KW-0053">Apoptosis</keyword>
<dbReference type="SUPFAM" id="SSF48371">
    <property type="entry name" value="ARM repeat"/>
    <property type="match status" value="1"/>
</dbReference>
<organism evidence="7 8">
    <name type="scientific">Danionella cerebrum</name>
    <dbReference type="NCBI Taxonomy" id="2873325"/>
    <lineage>
        <taxon>Eukaryota</taxon>
        <taxon>Metazoa</taxon>
        <taxon>Chordata</taxon>
        <taxon>Craniata</taxon>
        <taxon>Vertebrata</taxon>
        <taxon>Euteleostomi</taxon>
        <taxon>Actinopterygii</taxon>
        <taxon>Neopterygii</taxon>
        <taxon>Teleostei</taxon>
        <taxon>Ostariophysi</taxon>
        <taxon>Cypriniformes</taxon>
        <taxon>Danionidae</taxon>
        <taxon>Danioninae</taxon>
        <taxon>Danionella</taxon>
    </lineage>
</organism>
<evidence type="ECO:0008006" key="9">
    <source>
        <dbReference type="Google" id="ProtNLM"/>
    </source>
</evidence>
<protein>
    <recommendedName>
        <fullName evidence="9">Apoptosis inhibitor 5</fullName>
    </recommendedName>
</protein>
<evidence type="ECO:0000256" key="5">
    <source>
        <dbReference type="ARBA" id="ARBA00023242"/>
    </source>
</evidence>
<dbReference type="Proteomes" id="UP000316079">
    <property type="component" value="Unassembled WGS sequence"/>
</dbReference>
<comment type="similarity">
    <text evidence="2">Belongs to the API5 family.</text>
</comment>
<gene>
    <name evidence="7" type="ORF">DNTS_001798</name>
</gene>
<dbReference type="GO" id="GO:0006915">
    <property type="term" value="P:apoptotic process"/>
    <property type="evidence" value="ECO:0007669"/>
    <property type="project" value="UniProtKB-KW"/>
</dbReference>
<dbReference type="OrthoDB" id="19224at2759"/>
<evidence type="ECO:0000313" key="7">
    <source>
        <dbReference type="EMBL" id="TRY54831.1"/>
    </source>
</evidence>
<dbReference type="InterPro" id="IPR008383">
    <property type="entry name" value="API5"/>
</dbReference>
<name>A0A553MNS8_9TELE</name>